<organism evidence="2 3">
    <name type="scientific">Paenibacillus aquistagni</name>
    <dbReference type="NCBI Taxonomy" id="1852522"/>
    <lineage>
        <taxon>Bacteria</taxon>
        <taxon>Bacillati</taxon>
        <taxon>Bacillota</taxon>
        <taxon>Bacilli</taxon>
        <taxon>Bacillales</taxon>
        <taxon>Paenibacillaceae</taxon>
        <taxon>Paenibacillus</taxon>
    </lineage>
</organism>
<dbReference type="Proteomes" id="UP000193834">
    <property type="component" value="Unassembled WGS sequence"/>
</dbReference>
<dbReference type="Pfam" id="PF13229">
    <property type="entry name" value="Beta_helix"/>
    <property type="match status" value="1"/>
</dbReference>
<accession>A0A1X7LK77</accession>
<evidence type="ECO:0000313" key="2">
    <source>
        <dbReference type="EMBL" id="SMG53947.1"/>
    </source>
</evidence>
<dbReference type="EMBL" id="FXAZ01000005">
    <property type="protein sequence ID" value="SMG53947.1"/>
    <property type="molecule type" value="Genomic_DNA"/>
</dbReference>
<dbReference type="InterPro" id="IPR012334">
    <property type="entry name" value="Pectin_lyas_fold"/>
</dbReference>
<dbReference type="InterPro" id="IPR006626">
    <property type="entry name" value="PbH1"/>
</dbReference>
<protein>
    <submittedName>
        <fullName evidence="2">Right handed beta helix region</fullName>
    </submittedName>
</protein>
<reference evidence="2 3" key="1">
    <citation type="submission" date="2017-04" db="EMBL/GenBank/DDBJ databases">
        <authorList>
            <person name="Afonso C.L."/>
            <person name="Miller P.J."/>
            <person name="Scott M.A."/>
            <person name="Spackman E."/>
            <person name="Goraichik I."/>
            <person name="Dimitrov K.M."/>
            <person name="Suarez D.L."/>
            <person name="Swayne D.E."/>
        </authorList>
    </citation>
    <scope>NUCLEOTIDE SEQUENCE [LARGE SCALE GENOMIC DNA]</scope>
    <source>
        <strain evidence="2 3">11</strain>
    </source>
</reference>
<gene>
    <name evidence="2" type="ORF">SAMN06295960_3621</name>
</gene>
<name>A0A1X7LK77_9BACL</name>
<evidence type="ECO:0000313" key="3">
    <source>
        <dbReference type="Proteomes" id="UP000193834"/>
    </source>
</evidence>
<sequence>MMKSWMASIVKLKKQIFHAGMIALMAGSLLFTTGGAVAEPNIEPLLKEPTAHGWSSQKKQAAIFPALSNDVLSCSTSSCLSSALKNVTPGKRIELAPGTYTGSFSSDVDGTEALPITIQSQDPANPAVLSGYSTGSGFSLRIRGDHWIIRDLTFTNAQKGILLDHSNHTLITNVEVHNIGYEAVHFRDGTSYSTIENAYIHDTGKTGAGFGEGVYVGSANGASYDPNTHYNTIRNVVFGPNITAEHIDIKERSIGTLVEGCTFYGEGISGANYADSFIDVKGNEAVIRNNTGYQNGNSVIVDAFQLHEIIPGWGQNNTFENNTVYLTDPSVFVIGAYSSTSAIAIQNTRSPAGNMYKGNVTVQ</sequence>
<dbReference type="AlphaFoldDB" id="A0A1X7LK77"/>
<dbReference type="InterPro" id="IPR039448">
    <property type="entry name" value="Beta_helix"/>
</dbReference>
<dbReference type="InterPro" id="IPR011050">
    <property type="entry name" value="Pectin_lyase_fold/virulence"/>
</dbReference>
<proteinExistence type="predicted"/>
<evidence type="ECO:0000259" key="1">
    <source>
        <dbReference type="Pfam" id="PF13229"/>
    </source>
</evidence>
<keyword evidence="3" id="KW-1185">Reference proteome</keyword>
<dbReference type="Gene3D" id="2.160.20.10">
    <property type="entry name" value="Single-stranded right-handed beta-helix, Pectin lyase-like"/>
    <property type="match status" value="1"/>
</dbReference>
<dbReference type="SMART" id="SM00710">
    <property type="entry name" value="PbH1"/>
    <property type="match status" value="6"/>
</dbReference>
<dbReference type="SUPFAM" id="SSF51126">
    <property type="entry name" value="Pectin lyase-like"/>
    <property type="match status" value="1"/>
</dbReference>
<dbReference type="STRING" id="1852522.SAMN06295960_3621"/>
<feature type="domain" description="Right handed beta helix" evidence="1">
    <location>
        <begin position="143"/>
        <end position="324"/>
    </location>
</feature>